<reference evidence="4 7" key="3">
    <citation type="journal article" date="2019" name="Appl. Microbiol. Biotechnol.">
        <title>Uncovering carbohydrate metabolism through a genotype-phenotype association study of 56 lactic acid bacteria genomes.</title>
        <authorList>
            <person name="Buron-Moles G."/>
            <person name="Chailyan A."/>
            <person name="Dolejs I."/>
            <person name="Forster J."/>
            <person name="Miks M.H."/>
        </authorList>
    </citation>
    <scope>NUCLEOTIDE SEQUENCE [LARGE SCALE GENOMIC DNA]</scope>
    <source>
        <strain evidence="4 7">DSM 10551</strain>
    </source>
</reference>
<evidence type="ECO:0000313" key="5">
    <source>
        <dbReference type="Proteomes" id="UP000214739"/>
    </source>
</evidence>
<accession>A0A269YFC3</accession>
<reference evidence="4" key="4">
    <citation type="submission" date="2019-02" db="EMBL/GenBank/DDBJ databases">
        <authorList>
            <person name="Buron G."/>
            <person name="Chaylann A."/>
            <person name="Dolejs I."/>
            <person name="Forster J."/>
            <person name="Miks M.H."/>
        </authorList>
    </citation>
    <scope>NUCLEOTIDE SEQUENCE</scope>
    <source>
        <strain evidence="4">DSM 10551</strain>
    </source>
</reference>
<name>A0A269YFC3_9LACO</name>
<dbReference type="Proteomes" id="UP000214739">
    <property type="component" value="Unassembled WGS sequence"/>
</dbReference>
<dbReference type="EMBL" id="BDGB01000054">
    <property type="protein sequence ID" value="GAW72012.1"/>
    <property type="molecule type" value="Genomic_DNA"/>
</dbReference>
<evidence type="ECO:0000313" key="3">
    <source>
        <dbReference type="EMBL" id="PAK84227.1"/>
    </source>
</evidence>
<reference evidence="2 5" key="1">
    <citation type="journal article" date="2017" name="Biosci Microbiota Food Health">
        <title>Genomic characterization reconfirms the taxonomic status of Lactobacillus parakefiri.</title>
        <authorList>
            <person name="Tanizawa Y."/>
            <person name="Kobayashi H."/>
            <person name="Kaminuma E."/>
            <person name="Sakamoto M."/>
            <person name="Ohkuma M."/>
            <person name="Nakamura Y."/>
            <person name="Arita M."/>
            <person name="Tohno M."/>
        </authorList>
    </citation>
    <scope>NUCLEOTIDE SEQUENCE [LARGE SCALE GENOMIC DNA]</scope>
    <source>
        <strain evidence="2 5">JCM 8573</strain>
    </source>
</reference>
<feature type="region of interest" description="Disordered" evidence="1">
    <location>
        <begin position="1"/>
        <end position="22"/>
    </location>
</feature>
<dbReference type="EMBL" id="PUFL01000047">
    <property type="protein sequence ID" value="TDG92088.1"/>
    <property type="molecule type" value="Genomic_DNA"/>
</dbReference>
<reference evidence="3 6" key="2">
    <citation type="submission" date="2017-04" db="EMBL/GenBank/DDBJ databases">
        <title>Kefir bacterial isolates.</title>
        <authorList>
            <person name="Kim Y."/>
            <person name="Blasche S."/>
            <person name="Patil K.R."/>
        </authorList>
    </citation>
    <scope>NUCLEOTIDE SEQUENCE [LARGE SCALE GENOMIC DNA]</scope>
    <source>
        <strain evidence="3 6">OG2</strain>
    </source>
</reference>
<feature type="compositionally biased region" description="Basic residues" evidence="1">
    <location>
        <begin position="11"/>
        <end position="22"/>
    </location>
</feature>
<evidence type="ECO:0000313" key="4">
    <source>
        <dbReference type="EMBL" id="TDG92088.1"/>
    </source>
</evidence>
<protein>
    <submittedName>
        <fullName evidence="3">Uncharacterized protein</fullName>
    </submittedName>
</protein>
<evidence type="ECO:0000313" key="7">
    <source>
        <dbReference type="Proteomes" id="UP000294668"/>
    </source>
</evidence>
<dbReference type="RefSeq" id="WP_057961253.1">
    <property type="nucleotide sequence ID" value="NZ_BAAAXO010000020.1"/>
</dbReference>
<keyword evidence="7" id="KW-1185">Reference proteome</keyword>
<dbReference type="Proteomes" id="UP000216802">
    <property type="component" value="Unassembled WGS sequence"/>
</dbReference>
<comment type="caution">
    <text evidence="3">The sequence shown here is derived from an EMBL/GenBank/DDBJ whole genome shotgun (WGS) entry which is preliminary data.</text>
</comment>
<evidence type="ECO:0000313" key="2">
    <source>
        <dbReference type="EMBL" id="GAW72012.1"/>
    </source>
</evidence>
<gene>
    <name evidence="3" type="ORF">B8W98_05315</name>
    <name evidence="4" type="ORF">C5L28_001479</name>
    <name evidence="2" type="ORF">LPKJCM_01120</name>
</gene>
<sequence>MAVTYTDAQRRATKKYRSKHRERTNYLNKRTVAKTFITKYGTLGDIRALQKLIDVRLDNEEA</sequence>
<evidence type="ECO:0000313" key="6">
    <source>
        <dbReference type="Proteomes" id="UP000216802"/>
    </source>
</evidence>
<organism evidence="3 6">
    <name type="scientific">Lentilactobacillus parakefiri</name>
    <dbReference type="NCBI Taxonomy" id="152332"/>
    <lineage>
        <taxon>Bacteria</taxon>
        <taxon>Bacillati</taxon>
        <taxon>Bacillota</taxon>
        <taxon>Bacilli</taxon>
        <taxon>Lactobacillales</taxon>
        <taxon>Lactobacillaceae</taxon>
        <taxon>Lentilactobacillus</taxon>
    </lineage>
</organism>
<dbReference type="EMBL" id="NCXI01000030">
    <property type="protein sequence ID" value="PAK84227.1"/>
    <property type="molecule type" value="Genomic_DNA"/>
</dbReference>
<evidence type="ECO:0000256" key="1">
    <source>
        <dbReference type="SAM" id="MobiDB-lite"/>
    </source>
</evidence>
<dbReference type="Proteomes" id="UP000294668">
    <property type="component" value="Unassembled WGS sequence"/>
</dbReference>
<dbReference type="AlphaFoldDB" id="A0A269YFC3"/>
<proteinExistence type="predicted"/>